<dbReference type="Pfam" id="PF00201">
    <property type="entry name" value="UDPGT"/>
    <property type="match status" value="1"/>
</dbReference>
<dbReference type="PANTHER" id="PTHR48047:SF152">
    <property type="entry name" value="UDP-GLYCOSYLTRANSFERASE 87A1"/>
    <property type="match status" value="1"/>
</dbReference>
<evidence type="ECO:0000256" key="3">
    <source>
        <dbReference type="ARBA" id="ARBA00022679"/>
    </source>
</evidence>
<dbReference type="PANTHER" id="PTHR48047">
    <property type="entry name" value="GLYCOSYLTRANSFERASE"/>
    <property type="match status" value="1"/>
</dbReference>
<protein>
    <submittedName>
        <fullName evidence="4">Uncharacterized protein</fullName>
    </submittedName>
</protein>
<comment type="similarity">
    <text evidence="1">Belongs to the UDP-glycosyltransferase family.</text>
</comment>
<keyword evidence="2" id="KW-0328">Glycosyltransferase</keyword>
<evidence type="ECO:0000256" key="1">
    <source>
        <dbReference type="ARBA" id="ARBA00009995"/>
    </source>
</evidence>
<dbReference type="AlphaFoldDB" id="A0AAP0LNJ6"/>
<organism evidence="4 5">
    <name type="scientific">Citrus x changshan-huyou</name>
    <dbReference type="NCBI Taxonomy" id="2935761"/>
    <lineage>
        <taxon>Eukaryota</taxon>
        <taxon>Viridiplantae</taxon>
        <taxon>Streptophyta</taxon>
        <taxon>Embryophyta</taxon>
        <taxon>Tracheophyta</taxon>
        <taxon>Spermatophyta</taxon>
        <taxon>Magnoliopsida</taxon>
        <taxon>eudicotyledons</taxon>
        <taxon>Gunneridae</taxon>
        <taxon>Pentapetalae</taxon>
        <taxon>rosids</taxon>
        <taxon>malvids</taxon>
        <taxon>Sapindales</taxon>
        <taxon>Rutaceae</taxon>
        <taxon>Aurantioideae</taxon>
        <taxon>Citrus</taxon>
    </lineage>
</organism>
<comment type="caution">
    <text evidence="4">The sequence shown here is derived from an EMBL/GenBank/DDBJ whole genome shotgun (WGS) entry which is preliminary data.</text>
</comment>
<dbReference type="SUPFAM" id="SSF53756">
    <property type="entry name" value="UDP-Glycosyltransferase/glycogen phosphorylase"/>
    <property type="match status" value="1"/>
</dbReference>
<proteinExistence type="inferred from homology"/>
<dbReference type="Proteomes" id="UP001428341">
    <property type="component" value="Unassembled WGS sequence"/>
</dbReference>
<name>A0AAP0LNJ6_9ROSI</name>
<sequence>MGEIVAGIRNSRARYFWEKGGDTFEVRADDNSKAVVVPRYDQLRADPSTGGFWTHCGLNSIIEGLYAAVPVVTFPIFSNQVPNSERILENWKIRWRVKKLEIESGSLVIRDEITQLVKRAMDLNSDERKWVSKRAKEVKEILFVSYMCMN</sequence>
<dbReference type="InterPro" id="IPR002213">
    <property type="entry name" value="UDP_glucos_trans"/>
</dbReference>
<evidence type="ECO:0000313" key="4">
    <source>
        <dbReference type="EMBL" id="KAK9176289.1"/>
    </source>
</evidence>
<evidence type="ECO:0000256" key="2">
    <source>
        <dbReference type="ARBA" id="ARBA00022676"/>
    </source>
</evidence>
<dbReference type="GO" id="GO:0035251">
    <property type="term" value="F:UDP-glucosyltransferase activity"/>
    <property type="evidence" value="ECO:0007669"/>
    <property type="project" value="TreeGrafter"/>
</dbReference>
<reference evidence="4 5" key="1">
    <citation type="submission" date="2024-05" db="EMBL/GenBank/DDBJ databases">
        <title>Haplotype-resolved chromosome-level genome assembly of Huyou (Citrus changshanensis).</title>
        <authorList>
            <person name="Miao C."/>
            <person name="Chen W."/>
            <person name="Wu Y."/>
            <person name="Wang L."/>
            <person name="Zhao S."/>
            <person name="Grierson D."/>
            <person name="Xu C."/>
            <person name="Chen K."/>
        </authorList>
    </citation>
    <scope>NUCLEOTIDE SEQUENCE [LARGE SCALE GENOMIC DNA]</scope>
    <source>
        <strain evidence="4">01-14</strain>
        <tissue evidence="4">Leaf</tissue>
    </source>
</reference>
<accession>A0AAP0LNJ6</accession>
<dbReference type="Gene3D" id="3.40.50.2000">
    <property type="entry name" value="Glycogen Phosphorylase B"/>
    <property type="match status" value="1"/>
</dbReference>
<keyword evidence="5" id="KW-1185">Reference proteome</keyword>
<dbReference type="EMBL" id="JBCGBO010000025">
    <property type="protein sequence ID" value="KAK9176289.1"/>
    <property type="molecule type" value="Genomic_DNA"/>
</dbReference>
<evidence type="ECO:0000313" key="5">
    <source>
        <dbReference type="Proteomes" id="UP001428341"/>
    </source>
</evidence>
<gene>
    <name evidence="4" type="ORF">WN944_028303</name>
</gene>
<keyword evidence="3" id="KW-0808">Transferase</keyword>